<dbReference type="Proteomes" id="UP001642409">
    <property type="component" value="Unassembled WGS sequence"/>
</dbReference>
<comment type="caution">
    <text evidence="2">The sequence shown here is derived from an EMBL/GenBank/DDBJ whole genome shotgun (WGS) entry which is preliminary data.</text>
</comment>
<proteinExistence type="predicted"/>
<evidence type="ECO:0000313" key="3">
    <source>
        <dbReference type="EMBL" id="CAL5976976.1"/>
    </source>
</evidence>
<dbReference type="EMBL" id="CATOUU010000952">
    <property type="protein sequence ID" value="CAI9962356.1"/>
    <property type="molecule type" value="Genomic_DNA"/>
</dbReference>
<feature type="transmembrane region" description="Helical" evidence="1">
    <location>
        <begin position="76"/>
        <end position="97"/>
    </location>
</feature>
<keyword evidence="4" id="KW-1185">Reference proteome</keyword>
<keyword evidence="1" id="KW-1133">Transmembrane helix</keyword>
<dbReference type="AlphaFoldDB" id="A0AA86QMG9"/>
<gene>
    <name evidence="3" type="ORF">HINF_LOCUS4085</name>
    <name evidence="2" type="ORF">HINF_LOCUS50001</name>
</gene>
<feature type="transmembrane region" description="Helical" evidence="1">
    <location>
        <begin position="118"/>
        <end position="138"/>
    </location>
</feature>
<reference evidence="3 4" key="2">
    <citation type="submission" date="2024-07" db="EMBL/GenBank/DDBJ databases">
        <authorList>
            <person name="Akdeniz Z."/>
        </authorList>
    </citation>
    <scope>NUCLEOTIDE SEQUENCE [LARGE SCALE GENOMIC DNA]</scope>
</reference>
<keyword evidence="1" id="KW-0472">Membrane</keyword>
<evidence type="ECO:0000313" key="2">
    <source>
        <dbReference type="EMBL" id="CAI9962356.1"/>
    </source>
</evidence>
<evidence type="ECO:0000256" key="1">
    <source>
        <dbReference type="SAM" id="Phobius"/>
    </source>
</evidence>
<feature type="transmembrane region" description="Helical" evidence="1">
    <location>
        <begin position="144"/>
        <end position="164"/>
    </location>
</feature>
<reference evidence="2" key="1">
    <citation type="submission" date="2023-06" db="EMBL/GenBank/DDBJ databases">
        <authorList>
            <person name="Kurt Z."/>
        </authorList>
    </citation>
    <scope>NUCLEOTIDE SEQUENCE</scope>
</reference>
<keyword evidence="1" id="KW-0812">Transmembrane</keyword>
<sequence>MSTIDELMQMQKVVAKSTTDSRFSLRKRMDMCVMNGLKLIKKCLKTGKIPKNELKKELLVRNFNINLNYVLIIKQLLISLFTCIIRPTMIVPHLFMFNSMHLINYYYQLKFLQDKRQLNPAEVLVLTFTASAAFALAFKLDSPVIQAVIYACCFAVLDACYRLFDYLYRKGVQ</sequence>
<protein>
    <submittedName>
        <fullName evidence="3">Hypothetical_protein</fullName>
    </submittedName>
</protein>
<name>A0AA86QMG9_9EUKA</name>
<organism evidence="2">
    <name type="scientific">Hexamita inflata</name>
    <dbReference type="NCBI Taxonomy" id="28002"/>
    <lineage>
        <taxon>Eukaryota</taxon>
        <taxon>Metamonada</taxon>
        <taxon>Diplomonadida</taxon>
        <taxon>Hexamitidae</taxon>
        <taxon>Hexamitinae</taxon>
        <taxon>Hexamita</taxon>
    </lineage>
</organism>
<evidence type="ECO:0000313" key="4">
    <source>
        <dbReference type="Proteomes" id="UP001642409"/>
    </source>
</evidence>
<accession>A0AA86QMG9</accession>
<dbReference type="EMBL" id="CAXDID020000007">
    <property type="protein sequence ID" value="CAL5976976.1"/>
    <property type="molecule type" value="Genomic_DNA"/>
</dbReference>